<evidence type="ECO:0000313" key="2">
    <source>
        <dbReference type="Proteomes" id="UP001066276"/>
    </source>
</evidence>
<dbReference type="EMBL" id="JANPWB010000005">
    <property type="protein sequence ID" value="KAJ1185985.1"/>
    <property type="molecule type" value="Genomic_DNA"/>
</dbReference>
<protein>
    <submittedName>
        <fullName evidence="1">Uncharacterized protein</fullName>
    </submittedName>
</protein>
<reference evidence="1" key="1">
    <citation type="journal article" date="2022" name="bioRxiv">
        <title>Sequencing and chromosome-scale assembly of the giantPleurodeles waltlgenome.</title>
        <authorList>
            <person name="Brown T."/>
            <person name="Elewa A."/>
            <person name="Iarovenko S."/>
            <person name="Subramanian E."/>
            <person name="Araus A.J."/>
            <person name="Petzold A."/>
            <person name="Susuki M."/>
            <person name="Suzuki K.-i.T."/>
            <person name="Hayashi T."/>
            <person name="Toyoda A."/>
            <person name="Oliveira C."/>
            <person name="Osipova E."/>
            <person name="Leigh N.D."/>
            <person name="Simon A."/>
            <person name="Yun M.H."/>
        </authorList>
    </citation>
    <scope>NUCLEOTIDE SEQUENCE</scope>
    <source>
        <strain evidence="1">20211129_DDA</strain>
        <tissue evidence="1">Liver</tissue>
    </source>
</reference>
<dbReference type="Proteomes" id="UP001066276">
    <property type="component" value="Chromosome 3_1"/>
</dbReference>
<gene>
    <name evidence="1" type="ORF">NDU88_002770</name>
</gene>
<organism evidence="1 2">
    <name type="scientific">Pleurodeles waltl</name>
    <name type="common">Iberian ribbed newt</name>
    <dbReference type="NCBI Taxonomy" id="8319"/>
    <lineage>
        <taxon>Eukaryota</taxon>
        <taxon>Metazoa</taxon>
        <taxon>Chordata</taxon>
        <taxon>Craniata</taxon>
        <taxon>Vertebrata</taxon>
        <taxon>Euteleostomi</taxon>
        <taxon>Amphibia</taxon>
        <taxon>Batrachia</taxon>
        <taxon>Caudata</taxon>
        <taxon>Salamandroidea</taxon>
        <taxon>Salamandridae</taxon>
        <taxon>Pleurodelinae</taxon>
        <taxon>Pleurodeles</taxon>
    </lineage>
</organism>
<sequence length="79" mass="8214">MAGPLGQTGGGEPAPYSKCLLGVLNDPRVRKAHFPSHAAYISSRACKAAPGKRKSAQRAATSLRYTSAATVLPYCHSSA</sequence>
<proteinExistence type="predicted"/>
<accession>A0AAV7UC20</accession>
<name>A0AAV7UC20_PLEWA</name>
<dbReference type="AlphaFoldDB" id="A0AAV7UC20"/>
<comment type="caution">
    <text evidence="1">The sequence shown here is derived from an EMBL/GenBank/DDBJ whole genome shotgun (WGS) entry which is preliminary data.</text>
</comment>
<evidence type="ECO:0000313" key="1">
    <source>
        <dbReference type="EMBL" id="KAJ1185985.1"/>
    </source>
</evidence>
<keyword evidence="2" id="KW-1185">Reference proteome</keyword>